<evidence type="ECO:0008006" key="3">
    <source>
        <dbReference type="Google" id="ProtNLM"/>
    </source>
</evidence>
<gene>
    <name evidence="1" type="ORF">SAMN04487906_1505</name>
</gene>
<dbReference type="OrthoDB" id="1448909at2"/>
<proteinExistence type="predicted"/>
<protein>
    <recommendedName>
        <fullName evidence="3">Lipocalin-like domain-containing protein</fullName>
    </recommendedName>
</protein>
<dbReference type="RefSeq" id="WP_038267630.1">
    <property type="nucleotide sequence ID" value="NZ_FPAG01000004.1"/>
</dbReference>
<dbReference type="AlphaFoldDB" id="A0A1I6SAY3"/>
<accession>A0A1I6SAY3</accession>
<evidence type="ECO:0000313" key="2">
    <source>
        <dbReference type="Proteomes" id="UP000183209"/>
    </source>
</evidence>
<dbReference type="EMBL" id="FPAG01000004">
    <property type="protein sequence ID" value="SFS74106.1"/>
    <property type="molecule type" value="Genomic_DNA"/>
</dbReference>
<dbReference type="PROSITE" id="PS51257">
    <property type="entry name" value="PROKAR_LIPOPROTEIN"/>
    <property type="match status" value="1"/>
</dbReference>
<evidence type="ECO:0000313" key="1">
    <source>
        <dbReference type="EMBL" id="SFS74106.1"/>
    </source>
</evidence>
<dbReference type="Proteomes" id="UP000183209">
    <property type="component" value="Unassembled WGS sequence"/>
</dbReference>
<organism evidence="1 2">
    <name type="scientific">Zhouia amylolytica</name>
    <dbReference type="NCBI Taxonomy" id="376730"/>
    <lineage>
        <taxon>Bacteria</taxon>
        <taxon>Pseudomonadati</taxon>
        <taxon>Bacteroidota</taxon>
        <taxon>Flavobacteriia</taxon>
        <taxon>Flavobacteriales</taxon>
        <taxon>Flavobacteriaceae</taxon>
        <taxon>Zhouia</taxon>
    </lineage>
</organism>
<name>A0A1I6SAY3_9FLAO</name>
<reference evidence="1 2" key="1">
    <citation type="submission" date="2016-10" db="EMBL/GenBank/DDBJ databases">
        <authorList>
            <person name="de Groot N.N."/>
        </authorList>
    </citation>
    <scope>NUCLEOTIDE SEQUENCE [LARGE SCALE GENOMIC DNA]</scope>
    <source>
        <strain evidence="1 2">CGMCC 1.6114</strain>
    </source>
</reference>
<sequence length="125" mass="14703">MKWFIYTLGGMFLFFSCSSDDEGISPISVNIEEGILGTWHVVWECNNRTHIWEFYDDMTFKIQFMNDTNRGTYKLSDDNLVMRVNFKSGKKGLDEYKIIILNEGRLKLDNTIAWSIDYDFVRACN</sequence>